<keyword evidence="1" id="KW-1133">Transmembrane helix</keyword>
<sequence length="193" mass="20034">MSWYAVEALDDALSDTESLLLPFDLGTWVRLAIIGVFAGMSPPQAPTVSWDAPPQAALEFGDKVTDPAFVKLVLGVVAVALAAGVVFAAIGSVMEFVLVDVLRSLDVRILDPFGDRFGSGLRLLLFRIGVGLVVLVAVAGVVVPAVLAGVTGTPLPLLALVLTVPLLFVVSVLAAATLEFTTAFVVPLMAEHG</sequence>
<evidence type="ECO:0000256" key="1">
    <source>
        <dbReference type="SAM" id="Phobius"/>
    </source>
</evidence>
<feature type="non-terminal residue" evidence="2">
    <location>
        <position position="193"/>
    </location>
</feature>
<comment type="caution">
    <text evidence="2">The sequence shown here is derived from an EMBL/GenBank/DDBJ whole genome shotgun (WGS) entry which is preliminary data.</text>
</comment>
<feature type="transmembrane region" description="Helical" evidence="1">
    <location>
        <begin position="157"/>
        <end position="190"/>
    </location>
</feature>
<organism evidence="2 3">
    <name type="scientific">Halobacterium bonnevillei</name>
    <dbReference type="NCBI Taxonomy" id="2692200"/>
    <lineage>
        <taxon>Archaea</taxon>
        <taxon>Methanobacteriati</taxon>
        <taxon>Methanobacteriota</taxon>
        <taxon>Stenosarchaea group</taxon>
        <taxon>Halobacteria</taxon>
        <taxon>Halobacteriales</taxon>
        <taxon>Halobacteriaceae</taxon>
        <taxon>Halobacterium</taxon>
    </lineage>
</organism>
<accession>A0A6B0SH29</accession>
<keyword evidence="1" id="KW-0472">Membrane</keyword>
<dbReference type="InterPro" id="IPR055966">
    <property type="entry name" value="DUF7544"/>
</dbReference>
<dbReference type="AlphaFoldDB" id="A0A6B0SH29"/>
<keyword evidence="3" id="KW-1185">Reference proteome</keyword>
<feature type="transmembrane region" description="Helical" evidence="1">
    <location>
        <begin position="123"/>
        <end position="151"/>
    </location>
</feature>
<dbReference type="Pfam" id="PF24400">
    <property type="entry name" value="DUF7544"/>
    <property type="match status" value="1"/>
</dbReference>
<evidence type="ECO:0000313" key="3">
    <source>
        <dbReference type="Proteomes" id="UP000471521"/>
    </source>
</evidence>
<gene>
    <name evidence="2" type="ORF">GRX66_10615</name>
</gene>
<proteinExistence type="predicted"/>
<protein>
    <submittedName>
        <fullName evidence="2">Uncharacterized protein</fullName>
    </submittedName>
</protein>
<dbReference type="Proteomes" id="UP000471521">
    <property type="component" value="Unassembled WGS sequence"/>
</dbReference>
<name>A0A6B0SH29_9EURY</name>
<evidence type="ECO:0000313" key="2">
    <source>
        <dbReference type="EMBL" id="MXR21035.1"/>
    </source>
</evidence>
<dbReference type="EMBL" id="WUUU01000078">
    <property type="protein sequence ID" value="MXR21035.1"/>
    <property type="molecule type" value="Genomic_DNA"/>
</dbReference>
<feature type="transmembrane region" description="Helical" evidence="1">
    <location>
        <begin position="72"/>
        <end position="102"/>
    </location>
</feature>
<reference evidence="2 3" key="1">
    <citation type="submission" date="2019-12" db="EMBL/GenBank/DDBJ databases">
        <title>Isolation and characterization of three novel carbon monoxide-oxidizing members of Halobacteria from salione crusts and soils.</title>
        <authorList>
            <person name="Myers M.R."/>
            <person name="King G.M."/>
        </authorList>
    </citation>
    <scope>NUCLEOTIDE SEQUENCE [LARGE SCALE GENOMIC DNA]</scope>
    <source>
        <strain evidence="2 3">PCN9</strain>
    </source>
</reference>
<keyword evidence="1" id="KW-0812">Transmembrane</keyword>